<gene>
    <name evidence="1" type="ORF">MANES_09G179900v8</name>
</gene>
<comment type="caution">
    <text evidence="1">The sequence shown here is derived from an EMBL/GenBank/DDBJ whole genome shotgun (WGS) entry which is preliminary data.</text>
</comment>
<organism evidence="1 2">
    <name type="scientific">Manihot esculenta</name>
    <name type="common">Cassava</name>
    <name type="synonym">Jatropha manihot</name>
    <dbReference type="NCBI Taxonomy" id="3983"/>
    <lineage>
        <taxon>Eukaryota</taxon>
        <taxon>Viridiplantae</taxon>
        <taxon>Streptophyta</taxon>
        <taxon>Embryophyta</taxon>
        <taxon>Tracheophyta</taxon>
        <taxon>Spermatophyta</taxon>
        <taxon>Magnoliopsida</taxon>
        <taxon>eudicotyledons</taxon>
        <taxon>Gunneridae</taxon>
        <taxon>Pentapetalae</taxon>
        <taxon>rosids</taxon>
        <taxon>fabids</taxon>
        <taxon>Malpighiales</taxon>
        <taxon>Euphorbiaceae</taxon>
        <taxon>Crotonoideae</taxon>
        <taxon>Manihoteae</taxon>
        <taxon>Manihot</taxon>
    </lineage>
</organism>
<evidence type="ECO:0000313" key="2">
    <source>
        <dbReference type="Proteomes" id="UP000091857"/>
    </source>
</evidence>
<keyword evidence="2" id="KW-1185">Reference proteome</keyword>
<protein>
    <submittedName>
        <fullName evidence="1">Uncharacterized protein</fullName>
    </submittedName>
</protein>
<dbReference type="Proteomes" id="UP000091857">
    <property type="component" value="Chromosome 9"/>
</dbReference>
<dbReference type="EMBL" id="CM004395">
    <property type="protein sequence ID" value="KAG8648332.1"/>
    <property type="molecule type" value="Genomic_DNA"/>
</dbReference>
<name>A0ACB7H6K2_MANES</name>
<evidence type="ECO:0000313" key="1">
    <source>
        <dbReference type="EMBL" id="KAG8648332.1"/>
    </source>
</evidence>
<sequence>MANTSPNSPSNNFMWLVKDDIELISEAPSRRPSSYCSEDVSVTSESFITLPPSGNITPLTPTESARVTTPVVFSGGASPKIRYEIEKASPERARSFALRMYESMKKHGLREEAEKAVGREEIKEEGGEGVGRKSEELLGMEYLLRDGFVSYLRDMAKITPPIPQQVVRFSSIKYSRKFEISDNGYETFGNKVVGCFIGPLRTLFGEKNSIWLQVLKGVDGYIMPGSMTLLLGPPGSGKSTLLEVLAGRVKMTKDSMMDGLVMYNDKHASEVRLSRLIAYISGQLNKHIPLLSVRETLEFARDCTQGLRPENFTPQMRKFFAHALVEGQDPFLEYILEILNLKEIQHKLTGDAISDTDRQRLTTAELALGTYSVMLYDQPFSGSDLAATYSLVDTIRTISRIQQSSAIMSLTQLSQDIFDLFDRIILLGDGHVLFQGPRQDAVPYFAKLGYTKPSHVESNEFLEDIAAGNGSQYRAPGATSCTLHELVECYRASDDYKDVMRIVDRDDVKRTYWVESEPGLTLSLKTPSEYHFPANSQLRRETELVVAELSKKVGHSGGIESTGRVEVGDVVTAISMNKEEMKYLSVGPQKIQHQRALQVYSMLKQARGNIHLQVERYKNEDEEYHAQWEQFQRPFVQTWWKSTKTLINRQIKITKRLHALIKLRLFQAIILGMFTGTLFYKLGGQYDPQKMNSVRALGFVSTMSIMLINLVQLPLYMLQRPIFYKHRAQRFFRVSSYIVAHCIVNLPQTLIEALAYTVCIYFLAGLSLAGNGAPFFAYLALLSLVAYFGSSIFFFLSSISSIPEVGNALAGLVVSIFLLFSGFVIYPSNIPIYWKWLMYVNPIHWANVSFCWFQFSNSYTDPCSIYISQLPFCDQLPTLTVGQAYLKFYELSEDARRPWLPYVVILGWTLVTNFLALLGLKNIEFSGTSQSLPYLRKTPMISKYREDAENESLSYNNYSENLGNSDTSRFSMPQTSWMGYGKMKQNCGIERWVEEFHVDLERNGLDLPLEPATLLFENVSFTRYNQGTKDNTAAFSNITGYAKPHHMVAILGGTRTGKATLLKCLAGRVPSTGNLSGNIQAYGFRTGAAFSRLIGYVEKLDAHQPYLSIRESLQFSAALRLGKAVNSLGRSIHVELILNQLGLLPYSNHLVGSLCDATGKTFEIAKKITIAVELAANPSILFLEEPISGLDTAGTSTILNILSQLSNSGRIIIASLTHPSTRILSSFNLALILTHKGHQAYFGPVGCNCTVLLDYFKSIPKAPHYSKRQSPVSYVMGALGFDIQKRQTHLLNYAEIYEASSLQAANSKKVCNVRKMMKGKTANNLASTYPAPYSWQAILVLQRTQRFLWRNVQYTYGRLTGCIMIGLLMGSLYYQIEYKDIYGVTSRTLYIYMQVILIGVISANNIIPQIGTDRLVYFREKRARMYHPFFYPVSWAVGEIPYFFIATLAVVGIGNGMAGIGTESIAVFLKYWLVLFIFTLCVTYFGMMITFLAPLPTLAAFAVSIVTSMWVSASGVVVVLSDISFYRWMYWSNPFQFAMNVMTSISFYCNTKECASNCSCPKLPDNSFVWDRVASIRSLNQERGNIDILILSAMCLLFASLAFIFFIVLKHNSPPQS</sequence>
<accession>A0ACB7H6K2</accession>
<reference evidence="2" key="1">
    <citation type="journal article" date="2016" name="Nat. Biotechnol.">
        <title>Sequencing wild and cultivated cassava and related species reveals extensive interspecific hybridization and genetic diversity.</title>
        <authorList>
            <person name="Bredeson J.V."/>
            <person name="Lyons J.B."/>
            <person name="Prochnik S.E."/>
            <person name="Wu G.A."/>
            <person name="Ha C.M."/>
            <person name="Edsinger-Gonzales E."/>
            <person name="Grimwood J."/>
            <person name="Schmutz J."/>
            <person name="Rabbi I.Y."/>
            <person name="Egesi C."/>
            <person name="Nauluvula P."/>
            <person name="Lebot V."/>
            <person name="Ndunguru J."/>
            <person name="Mkamilo G."/>
            <person name="Bart R.S."/>
            <person name="Setter T.L."/>
            <person name="Gleadow R.M."/>
            <person name="Kulakow P."/>
            <person name="Ferguson M.E."/>
            <person name="Rounsley S."/>
            <person name="Rokhsar D.S."/>
        </authorList>
    </citation>
    <scope>NUCLEOTIDE SEQUENCE [LARGE SCALE GENOMIC DNA]</scope>
    <source>
        <strain evidence="2">cv. AM560-2</strain>
    </source>
</reference>
<proteinExistence type="predicted"/>